<dbReference type="UniPathway" id="UPA00060"/>
<dbReference type="RefSeq" id="WP_183684155.1">
    <property type="nucleotide sequence ID" value="NZ_JACHHH010000007.1"/>
</dbReference>
<dbReference type="CDD" id="cd01712">
    <property type="entry name" value="PPase_ThiI"/>
    <property type="match status" value="1"/>
</dbReference>
<evidence type="ECO:0000256" key="17">
    <source>
        <dbReference type="ARBA" id="ARBA00077849"/>
    </source>
</evidence>
<dbReference type="InterPro" id="IPR003720">
    <property type="entry name" value="tRNA_STrfase"/>
</dbReference>
<evidence type="ECO:0000313" key="22">
    <source>
        <dbReference type="Proteomes" id="UP000522163"/>
    </source>
</evidence>
<keyword evidence="7 19" id="KW-0067">ATP-binding</keyword>
<dbReference type="GO" id="GO:0000049">
    <property type="term" value="F:tRNA binding"/>
    <property type="evidence" value="ECO:0007669"/>
    <property type="project" value="UniProtKB-UniRule"/>
</dbReference>
<gene>
    <name evidence="19" type="primary">thiI</name>
    <name evidence="21" type="ORF">HNQ46_001541</name>
</gene>
<dbReference type="InterPro" id="IPR004114">
    <property type="entry name" value="THUMP_dom"/>
</dbReference>
<comment type="subcellular location">
    <subcellularLocation>
        <location evidence="1 19">Cytoplasm</location>
    </subcellularLocation>
</comment>
<proteinExistence type="inferred from homology"/>
<protein>
    <recommendedName>
        <fullName evidence="15 19">Probable tRNA sulfurtransferase</fullName>
        <ecNumber evidence="14 19">2.8.1.4</ecNumber>
    </recommendedName>
    <alternativeName>
        <fullName evidence="16 19">Sulfur carrier protein ThiS sulfurtransferase</fullName>
    </alternativeName>
    <alternativeName>
        <fullName evidence="17 19">Thiamine biosynthesis protein ThiI</fullName>
    </alternativeName>
    <alternativeName>
        <fullName evidence="18 19">tRNA 4-thiouridine synthase</fullName>
    </alternativeName>
</protein>
<dbReference type="Proteomes" id="UP000522163">
    <property type="component" value="Unassembled WGS sequence"/>
</dbReference>
<comment type="catalytic activity">
    <reaction evidence="11 19">
        <text>[ThiS sulfur-carrier protein]-C-terminal Gly-Gly-AMP + S-sulfanyl-L-cysteinyl-[cysteine desulfurase] + AH2 = [ThiS sulfur-carrier protein]-C-terminal-Gly-aminoethanethioate + L-cysteinyl-[cysteine desulfurase] + A + AMP + 2 H(+)</text>
        <dbReference type="Rhea" id="RHEA:43340"/>
        <dbReference type="Rhea" id="RHEA-COMP:12157"/>
        <dbReference type="Rhea" id="RHEA-COMP:12158"/>
        <dbReference type="Rhea" id="RHEA-COMP:12910"/>
        <dbReference type="Rhea" id="RHEA-COMP:19908"/>
        <dbReference type="ChEBI" id="CHEBI:13193"/>
        <dbReference type="ChEBI" id="CHEBI:15378"/>
        <dbReference type="ChEBI" id="CHEBI:17499"/>
        <dbReference type="ChEBI" id="CHEBI:29950"/>
        <dbReference type="ChEBI" id="CHEBI:61963"/>
        <dbReference type="ChEBI" id="CHEBI:90618"/>
        <dbReference type="ChEBI" id="CHEBI:232372"/>
        <dbReference type="ChEBI" id="CHEBI:456215"/>
    </reaction>
</comment>
<evidence type="ECO:0000259" key="20">
    <source>
        <dbReference type="PROSITE" id="PS51165"/>
    </source>
</evidence>
<feature type="domain" description="THUMP" evidence="20">
    <location>
        <begin position="63"/>
        <end position="172"/>
    </location>
</feature>
<comment type="function">
    <text evidence="12 19">Catalyzes the ATP-dependent transfer of a sulfur to tRNA to produce 4-thiouridine in position 8 of tRNAs, which functions as a near-UV photosensor. Also catalyzes the transfer of sulfur to the sulfur carrier protein ThiS, forming ThiS-thiocarboxylate. This is a step in the synthesis of thiazole, in the thiamine biosynthesis pathway. The sulfur is donated as persulfide by IscS.</text>
</comment>
<evidence type="ECO:0000256" key="2">
    <source>
        <dbReference type="ARBA" id="ARBA00004948"/>
    </source>
</evidence>
<dbReference type="SUPFAM" id="SSF52402">
    <property type="entry name" value="Adenine nucleotide alpha hydrolases-like"/>
    <property type="match status" value="1"/>
</dbReference>
<comment type="similarity">
    <text evidence="13 19">Belongs to the ThiI family.</text>
</comment>
<evidence type="ECO:0000256" key="11">
    <source>
        <dbReference type="ARBA" id="ARBA00052330"/>
    </source>
</evidence>
<comment type="pathway">
    <text evidence="2 19">Cofactor biosynthesis; thiamine diphosphate biosynthesis.</text>
</comment>
<keyword evidence="8 19" id="KW-0694">RNA-binding</keyword>
<keyword evidence="3 19" id="KW-0963">Cytoplasm</keyword>
<name>A0A7W9SG46_9FIRM</name>
<dbReference type="GO" id="GO:0005524">
    <property type="term" value="F:ATP binding"/>
    <property type="evidence" value="ECO:0007669"/>
    <property type="project" value="UniProtKB-UniRule"/>
</dbReference>
<comment type="caution">
    <text evidence="21">The sequence shown here is derived from an EMBL/GenBank/DDBJ whole genome shotgun (WGS) entry which is preliminary data.</text>
</comment>
<evidence type="ECO:0000256" key="18">
    <source>
        <dbReference type="ARBA" id="ARBA00080570"/>
    </source>
</evidence>
<dbReference type="InterPro" id="IPR020536">
    <property type="entry name" value="ThiI_AANH"/>
</dbReference>
<dbReference type="CDD" id="cd11716">
    <property type="entry name" value="THUMP_ThiI"/>
    <property type="match status" value="1"/>
</dbReference>
<evidence type="ECO:0000256" key="13">
    <source>
        <dbReference type="ARBA" id="ARBA00061472"/>
    </source>
</evidence>
<feature type="binding site" evidence="19">
    <location>
        <position position="292"/>
    </location>
    <ligand>
        <name>ATP</name>
        <dbReference type="ChEBI" id="CHEBI:30616"/>
    </ligand>
</feature>
<dbReference type="GO" id="GO:0140741">
    <property type="term" value="F:tRNA-uracil-4 sulfurtransferase activity"/>
    <property type="evidence" value="ECO:0007669"/>
    <property type="project" value="UniProtKB-EC"/>
</dbReference>
<dbReference type="GeneID" id="85015084"/>
<dbReference type="Gene3D" id="3.30.2130.30">
    <property type="match status" value="1"/>
</dbReference>
<dbReference type="GO" id="GO:0052837">
    <property type="term" value="P:thiazole biosynthetic process"/>
    <property type="evidence" value="ECO:0007669"/>
    <property type="project" value="TreeGrafter"/>
</dbReference>
<sequence length="402" mass="45086">MQYQAFLIKYAEIGTKGKNRYVFEDALVHDIRMKLKRATGSYSVSRERGRIYVNVKSEDYDYEECIDALRHVFGIAGIAPMVQVPLSPDFSVLENAVLSYFKEAYGDSNVSFKVESRRAEKSYPMTSPELDQELGHSILEAFPNARVDVHKPDVKLRVEIRQYMNIYGKIIPGLGGMPLGTNGKAMLLLSGGIDSPVAGYKVAKRGALLEATYFHAPPYTSERAKIKVMDLAKQVSTYTGPILLHVVNFTDIQLAIYEHCPHEELTIIMRRYMMRIAEALAYKNNCIGLITGESIGQVASQTLQSLVCTNEVCTLPVYRPLIAFDKQEIVDVAQEIGTYETSIEPYEDCCTIFVAKHPVTKPIPEKIRKSEEKLAPIVAEMVEKAINEAEAILMRKDKAAEI</sequence>
<dbReference type="InterPro" id="IPR014729">
    <property type="entry name" value="Rossmann-like_a/b/a_fold"/>
</dbReference>
<feature type="binding site" evidence="19">
    <location>
        <begin position="213"/>
        <end position="214"/>
    </location>
    <ligand>
        <name>ATP</name>
        <dbReference type="ChEBI" id="CHEBI:30616"/>
    </ligand>
</feature>
<evidence type="ECO:0000256" key="4">
    <source>
        <dbReference type="ARBA" id="ARBA00022555"/>
    </source>
</evidence>
<evidence type="ECO:0000256" key="16">
    <source>
        <dbReference type="ARBA" id="ARBA00075337"/>
    </source>
</evidence>
<dbReference type="GO" id="GO:0004810">
    <property type="term" value="F:CCA tRNA nucleotidyltransferase activity"/>
    <property type="evidence" value="ECO:0007669"/>
    <property type="project" value="InterPro"/>
</dbReference>
<dbReference type="PANTHER" id="PTHR43209:SF1">
    <property type="entry name" value="TRNA SULFURTRANSFERASE"/>
    <property type="match status" value="1"/>
</dbReference>
<dbReference type="EMBL" id="JACHHH010000007">
    <property type="protein sequence ID" value="MBB6041558.1"/>
    <property type="molecule type" value="Genomic_DNA"/>
</dbReference>
<dbReference type="Gene3D" id="3.40.50.620">
    <property type="entry name" value="HUPs"/>
    <property type="match status" value="1"/>
</dbReference>
<evidence type="ECO:0000256" key="14">
    <source>
        <dbReference type="ARBA" id="ARBA00066827"/>
    </source>
</evidence>
<dbReference type="Pfam" id="PF02926">
    <property type="entry name" value="THUMP"/>
    <property type="match status" value="1"/>
</dbReference>
<evidence type="ECO:0000256" key="5">
    <source>
        <dbReference type="ARBA" id="ARBA00022679"/>
    </source>
</evidence>
<dbReference type="InterPro" id="IPR050102">
    <property type="entry name" value="tRNA_sulfurtransferase_ThiI"/>
</dbReference>
<dbReference type="SMART" id="SM00981">
    <property type="entry name" value="THUMP"/>
    <property type="match status" value="1"/>
</dbReference>
<evidence type="ECO:0000256" key="8">
    <source>
        <dbReference type="ARBA" id="ARBA00022884"/>
    </source>
</evidence>
<dbReference type="SUPFAM" id="SSF143437">
    <property type="entry name" value="THUMP domain-like"/>
    <property type="match status" value="1"/>
</dbReference>
<evidence type="ECO:0000256" key="1">
    <source>
        <dbReference type="ARBA" id="ARBA00004496"/>
    </source>
</evidence>
<dbReference type="GO" id="GO:0009228">
    <property type="term" value="P:thiamine biosynthetic process"/>
    <property type="evidence" value="ECO:0007669"/>
    <property type="project" value="UniProtKB-KW"/>
</dbReference>
<dbReference type="PROSITE" id="PS51165">
    <property type="entry name" value="THUMP"/>
    <property type="match status" value="1"/>
</dbReference>
<keyword evidence="4 19" id="KW-0820">tRNA-binding</keyword>
<organism evidence="21 22">
    <name type="scientific">Oribacterium sinus</name>
    <dbReference type="NCBI Taxonomy" id="237576"/>
    <lineage>
        <taxon>Bacteria</taxon>
        <taxon>Bacillati</taxon>
        <taxon>Bacillota</taxon>
        <taxon>Clostridia</taxon>
        <taxon>Lachnospirales</taxon>
        <taxon>Lachnospiraceae</taxon>
        <taxon>Oribacterium</taxon>
    </lineage>
</organism>
<evidence type="ECO:0000256" key="7">
    <source>
        <dbReference type="ARBA" id="ARBA00022840"/>
    </source>
</evidence>
<evidence type="ECO:0000256" key="19">
    <source>
        <dbReference type="HAMAP-Rule" id="MF_00021"/>
    </source>
</evidence>
<dbReference type="AlphaFoldDB" id="A0A7W9SG46"/>
<accession>A0A7W9SG46</accession>
<dbReference type="Pfam" id="PF02568">
    <property type="entry name" value="ThiI"/>
    <property type="match status" value="1"/>
</dbReference>
<dbReference type="FunFam" id="3.40.50.620:FF:000053">
    <property type="entry name" value="Probable tRNA sulfurtransferase"/>
    <property type="match status" value="1"/>
</dbReference>
<dbReference type="EC" id="2.8.1.4" evidence="14 19"/>
<dbReference type="InterPro" id="IPR049962">
    <property type="entry name" value="THUMP_ThiI"/>
</dbReference>
<dbReference type="NCBIfam" id="TIGR00342">
    <property type="entry name" value="tRNA uracil 4-sulfurtransferase ThiI"/>
    <property type="match status" value="1"/>
</dbReference>
<evidence type="ECO:0000256" key="15">
    <source>
        <dbReference type="ARBA" id="ARBA00071867"/>
    </source>
</evidence>
<evidence type="ECO:0000313" key="21">
    <source>
        <dbReference type="EMBL" id="MBB6041558.1"/>
    </source>
</evidence>
<keyword evidence="9 19" id="KW-0784">Thiamine biosynthesis</keyword>
<evidence type="ECO:0000256" key="3">
    <source>
        <dbReference type="ARBA" id="ARBA00022490"/>
    </source>
</evidence>
<evidence type="ECO:0000256" key="9">
    <source>
        <dbReference type="ARBA" id="ARBA00022977"/>
    </source>
</evidence>
<dbReference type="InterPro" id="IPR049961">
    <property type="entry name" value="ThiI_N"/>
</dbReference>
<comment type="catalytic activity">
    <reaction evidence="10 19">
        <text>[ThiI sulfur-carrier protein]-S-sulfanyl-L-cysteine + a uridine in tRNA + 2 reduced [2Fe-2S]-[ferredoxin] + ATP + H(+) = [ThiI sulfur-carrier protein]-L-cysteine + a 4-thiouridine in tRNA + 2 oxidized [2Fe-2S]-[ferredoxin] + AMP + diphosphate</text>
        <dbReference type="Rhea" id="RHEA:24176"/>
        <dbReference type="Rhea" id="RHEA-COMP:10000"/>
        <dbReference type="Rhea" id="RHEA-COMP:10001"/>
        <dbReference type="Rhea" id="RHEA-COMP:13337"/>
        <dbReference type="Rhea" id="RHEA-COMP:13338"/>
        <dbReference type="Rhea" id="RHEA-COMP:13339"/>
        <dbReference type="Rhea" id="RHEA-COMP:13340"/>
        <dbReference type="ChEBI" id="CHEBI:15378"/>
        <dbReference type="ChEBI" id="CHEBI:29950"/>
        <dbReference type="ChEBI" id="CHEBI:30616"/>
        <dbReference type="ChEBI" id="CHEBI:33019"/>
        <dbReference type="ChEBI" id="CHEBI:33737"/>
        <dbReference type="ChEBI" id="CHEBI:33738"/>
        <dbReference type="ChEBI" id="CHEBI:61963"/>
        <dbReference type="ChEBI" id="CHEBI:65315"/>
        <dbReference type="ChEBI" id="CHEBI:136798"/>
        <dbReference type="ChEBI" id="CHEBI:456215"/>
        <dbReference type="EC" id="2.8.1.4"/>
    </reaction>
</comment>
<dbReference type="PANTHER" id="PTHR43209">
    <property type="entry name" value="TRNA SULFURTRANSFERASE"/>
    <property type="match status" value="1"/>
</dbReference>
<keyword evidence="5 19" id="KW-0808">Transferase</keyword>
<dbReference type="HAMAP" id="MF_00021">
    <property type="entry name" value="ThiI"/>
    <property type="match status" value="1"/>
</dbReference>
<reference evidence="21 22" key="1">
    <citation type="submission" date="2020-08" db="EMBL/GenBank/DDBJ databases">
        <title>Genomic Encyclopedia of Type Strains, Phase IV (KMG-IV): sequencing the most valuable type-strain genomes for metagenomic binning, comparative biology and taxonomic classification.</title>
        <authorList>
            <person name="Goeker M."/>
        </authorList>
    </citation>
    <scope>NUCLEOTIDE SEQUENCE [LARGE SCALE GENOMIC DNA]</scope>
    <source>
        <strain evidence="21 22">DSM 17245</strain>
    </source>
</reference>
<dbReference type="GO" id="GO:0009229">
    <property type="term" value="P:thiamine diphosphate biosynthetic process"/>
    <property type="evidence" value="ECO:0007669"/>
    <property type="project" value="UniProtKB-UniRule"/>
</dbReference>
<feature type="binding site" evidence="19">
    <location>
        <position position="270"/>
    </location>
    <ligand>
        <name>ATP</name>
        <dbReference type="ChEBI" id="CHEBI:30616"/>
    </ligand>
</feature>
<feature type="binding site" evidence="19">
    <location>
        <begin position="188"/>
        <end position="189"/>
    </location>
    <ligand>
        <name>ATP</name>
        <dbReference type="ChEBI" id="CHEBI:30616"/>
    </ligand>
</feature>
<dbReference type="Pfam" id="PF22025">
    <property type="entry name" value="ThiI_fer"/>
    <property type="match status" value="1"/>
</dbReference>
<keyword evidence="6 19" id="KW-0547">Nucleotide-binding</keyword>
<evidence type="ECO:0000256" key="6">
    <source>
        <dbReference type="ARBA" id="ARBA00022741"/>
    </source>
</evidence>
<dbReference type="InterPro" id="IPR054173">
    <property type="entry name" value="ThiI_fer"/>
</dbReference>
<feature type="binding site" evidence="19">
    <location>
        <position position="301"/>
    </location>
    <ligand>
        <name>ATP</name>
        <dbReference type="ChEBI" id="CHEBI:30616"/>
    </ligand>
</feature>
<evidence type="ECO:0000256" key="12">
    <source>
        <dbReference type="ARBA" id="ARBA00058382"/>
    </source>
</evidence>
<dbReference type="GO" id="GO:0005829">
    <property type="term" value="C:cytosol"/>
    <property type="evidence" value="ECO:0007669"/>
    <property type="project" value="TreeGrafter"/>
</dbReference>
<evidence type="ECO:0000256" key="10">
    <source>
        <dbReference type="ARBA" id="ARBA00050570"/>
    </source>
</evidence>
<dbReference type="GO" id="GO:0002937">
    <property type="term" value="P:tRNA 4-thiouridine biosynthesis"/>
    <property type="evidence" value="ECO:0007669"/>
    <property type="project" value="TreeGrafter"/>
</dbReference>